<comment type="subcellular location">
    <subcellularLocation>
        <location evidence="1">Cell membrane</location>
        <topology evidence="1">Multi-pass membrane protein</topology>
    </subcellularLocation>
</comment>
<feature type="domain" description="SSD" evidence="7">
    <location>
        <begin position="252"/>
        <end position="400"/>
    </location>
</feature>
<feature type="transmembrane region" description="Helical" evidence="6">
    <location>
        <begin position="223"/>
        <end position="242"/>
    </location>
</feature>
<evidence type="ECO:0000256" key="5">
    <source>
        <dbReference type="ARBA" id="ARBA00023136"/>
    </source>
</evidence>
<feature type="transmembrane region" description="Helical" evidence="6">
    <location>
        <begin position="376"/>
        <end position="397"/>
    </location>
</feature>
<dbReference type="Gene3D" id="1.20.1640.10">
    <property type="entry name" value="Multidrug efflux transporter AcrB transmembrane domain"/>
    <property type="match status" value="2"/>
</dbReference>
<dbReference type="RefSeq" id="WP_378999615.1">
    <property type="nucleotide sequence ID" value="NZ_JBHSMT010000029.1"/>
</dbReference>
<keyword evidence="3 6" id="KW-0812">Transmembrane</keyword>
<evidence type="ECO:0000256" key="2">
    <source>
        <dbReference type="ARBA" id="ARBA00022475"/>
    </source>
</evidence>
<evidence type="ECO:0000313" key="9">
    <source>
        <dbReference type="Proteomes" id="UP001596045"/>
    </source>
</evidence>
<dbReference type="Proteomes" id="UP001596045">
    <property type="component" value="Unassembled WGS sequence"/>
</dbReference>
<evidence type="ECO:0000256" key="6">
    <source>
        <dbReference type="SAM" id="Phobius"/>
    </source>
</evidence>
<proteinExistence type="predicted"/>
<dbReference type="PANTHER" id="PTHR33406">
    <property type="entry name" value="MEMBRANE PROTEIN MJ1562-RELATED"/>
    <property type="match status" value="1"/>
</dbReference>
<dbReference type="EMBL" id="JBHSMT010000029">
    <property type="protein sequence ID" value="MFC5475897.1"/>
    <property type="molecule type" value="Genomic_DNA"/>
</dbReference>
<evidence type="ECO:0000256" key="4">
    <source>
        <dbReference type="ARBA" id="ARBA00022989"/>
    </source>
</evidence>
<protein>
    <submittedName>
        <fullName evidence="8">RND family transporter</fullName>
    </submittedName>
</protein>
<feature type="transmembrane region" description="Helical" evidence="6">
    <location>
        <begin position="282"/>
        <end position="300"/>
    </location>
</feature>
<keyword evidence="5 6" id="KW-0472">Membrane</keyword>
<evidence type="ECO:0000256" key="3">
    <source>
        <dbReference type="ARBA" id="ARBA00022692"/>
    </source>
</evidence>
<feature type="transmembrane region" description="Helical" evidence="6">
    <location>
        <begin position="667"/>
        <end position="688"/>
    </location>
</feature>
<reference evidence="9" key="1">
    <citation type="journal article" date="2019" name="Int. J. Syst. Evol. Microbiol.">
        <title>The Global Catalogue of Microorganisms (GCM) 10K type strain sequencing project: providing services to taxonomists for standard genome sequencing and annotation.</title>
        <authorList>
            <consortium name="The Broad Institute Genomics Platform"/>
            <consortium name="The Broad Institute Genome Sequencing Center for Infectious Disease"/>
            <person name="Wu L."/>
            <person name="Ma J."/>
        </authorList>
    </citation>
    <scope>NUCLEOTIDE SEQUENCE [LARGE SCALE GENOMIC DNA]</scope>
    <source>
        <strain evidence="9">JCM 17066</strain>
    </source>
</reference>
<name>A0ABW0MFZ9_9BURK</name>
<feature type="transmembrane region" description="Helical" evidence="6">
    <location>
        <begin position="642"/>
        <end position="661"/>
    </location>
</feature>
<gene>
    <name evidence="8" type="ORF">ACFPM8_18200</name>
</gene>
<dbReference type="SUPFAM" id="SSF82866">
    <property type="entry name" value="Multidrug efflux transporter AcrB transmembrane domain"/>
    <property type="match status" value="2"/>
</dbReference>
<dbReference type="PANTHER" id="PTHR33406:SF12">
    <property type="entry name" value="BLR2997 PROTEIN"/>
    <property type="match status" value="1"/>
</dbReference>
<evidence type="ECO:0000256" key="1">
    <source>
        <dbReference type="ARBA" id="ARBA00004651"/>
    </source>
</evidence>
<dbReference type="PROSITE" id="PS50156">
    <property type="entry name" value="SSD"/>
    <property type="match status" value="1"/>
</dbReference>
<evidence type="ECO:0000259" key="7">
    <source>
        <dbReference type="PROSITE" id="PS50156"/>
    </source>
</evidence>
<sequence>MISSLFIRYGQLLVKLRWLVMLAVALVTVFLLGHIAKLKLDMDPDMWAPQAHPYVKTTKQLERLFGGTNFTVIGVIPVQGDIYQAPVLAKIQRIQSGIEKIKGVIKGNTISLAARKIKNIRGGEDGMVVRPMLDTIPGSPQQMEELKAAVKASPLYVNTLVSPQGDAAAVLTDFQMDKLNPSYDAIYQQIQAVVDRERDSSVEIVSGGLLVNLAATERHVKQLPLFLGAAFLAIMLVQYFSFRSFQGMFLPLLTGLLSVIWALGFMGLIGVHMDVMNTNTPILIMAVATGHAIQILKRYYEEFQDLTRRRREPSLAADLALVGKTIQGFSDKDLSRVAVIKSLGWIAPIMITAGLIAIITFYSLTIAEVSVVRHFGVFAGSGIAAVLLLEITLIPALRAALPAPRMREQNAERRPSVLDRLLSKLADSLVAGNSPRILIGGLALVALALVGVTRLHVDNSLNHDHLPGSEVRRNDARLNSHFGGTNSMFFLVQGSKQDAIKNPKVLQAMSELQQFLNRQPGVGKTTSLADMTKKMNQAMHADDPAYYRVPDTQELVAQYLLLFSMSGEPQDLDNMVDGDYRQAVIQVLLKEDSTQHAEALYNLSKPIIEKYFPAEVTVGIGGSLPETIAINESLTRDKIQNMVQMTLIVFFLASLVLRSFVGGLFVAIPLVLIMLANLGLMGWFGIPLDMGTSTTASMAMGVGADYEIYLLFRFREEYQRHGNLALATRTSLMTSGKAIVLVALSIAGGYSVLLATGFAFYIRFALMVIVTMTVSTVCALVFLRSMMMVFKPRFVFGQPRPLFPIDAAPLAEGE</sequence>
<feature type="transmembrane region" description="Helical" evidence="6">
    <location>
        <begin position="16"/>
        <end position="36"/>
    </location>
</feature>
<feature type="transmembrane region" description="Helical" evidence="6">
    <location>
        <begin position="248"/>
        <end position="270"/>
    </location>
</feature>
<comment type="caution">
    <text evidence="8">The sequence shown here is derived from an EMBL/GenBank/DDBJ whole genome shotgun (WGS) entry which is preliminary data.</text>
</comment>
<dbReference type="InterPro" id="IPR000731">
    <property type="entry name" value="SSD"/>
</dbReference>
<dbReference type="InterPro" id="IPR050545">
    <property type="entry name" value="Mycobact_MmpL"/>
</dbReference>
<feature type="transmembrane region" description="Helical" evidence="6">
    <location>
        <begin position="343"/>
        <end position="364"/>
    </location>
</feature>
<keyword evidence="9" id="KW-1185">Reference proteome</keyword>
<keyword evidence="4 6" id="KW-1133">Transmembrane helix</keyword>
<dbReference type="InterPro" id="IPR004869">
    <property type="entry name" value="MMPL_dom"/>
</dbReference>
<dbReference type="Pfam" id="PF03176">
    <property type="entry name" value="MMPL"/>
    <property type="match status" value="2"/>
</dbReference>
<organism evidence="8 9">
    <name type="scientific">Paraherbaspirillum soli</name>
    <dbReference type="NCBI Taxonomy" id="631222"/>
    <lineage>
        <taxon>Bacteria</taxon>
        <taxon>Pseudomonadati</taxon>
        <taxon>Pseudomonadota</taxon>
        <taxon>Betaproteobacteria</taxon>
        <taxon>Burkholderiales</taxon>
        <taxon>Oxalobacteraceae</taxon>
        <taxon>Paraherbaspirillum</taxon>
    </lineage>
</organism>
<feature type="transmembrane region" description="Helical" evidence="6">
    <location>
        <begin position="738"/>
        <end position="758"/>
    </location>
</feature>
<feature type="transmembrane region" description="Helical" evidence="6">
    <location>
        <begin position="764"/>
        <end position="783"/>
    </location>
</feature>
<accession>A0ABW0MFZ9</accession>
<evidence type="ECO:0000313" key="8">
    <source>
        <dbReference type="EMBL" id="MFC5475897.1"/>
    </source>
</evidence>
<keyword evidence="2" id="KW-1003">Cell membrane</keyword>